<protein>
    <recommendedName>
        <fullName evidence="3">DUF4258 domain-containing protein</fullName>
    </recommendedName>
</protein>
<dbReference type="OrthoDB" id="5471681at2"/>
<evidence type="ECO:0008006" key="3">
    <source>
        <dbReference type="Google" id="ProtNLM"/>
    </source>
</evidence>
<evidence type="ECO:0000313" key="1">
    <source>
        <dbReference type="EMBL" id="ABM39537.1"/>
    </source>
</evidence>
<dbReference type="AlphaFoldDB" id="A1VV59"/>
<dbReference type="Proteomes" id="UP000000644">
    <property type="component" value="Plasmid pPNAP01"/>
</dbReference>
<dbReference type="KEGG" id="pna:Pnap_4254"/>
<dbReference type="Pfam" id="PF14076">
    <property type="entry name" value="DUF4258"/>
    <property type="match status" value="1"/>
</dbReference>
<evidence type="ECO:0000313" key="2">
    <source>
        <dbReference type="Proteomes" id="UP000000644"/>
    </source>
</evidence>
<dbReference type="InterPro" id="IPR025354">
    <property type="entry name" value="DUF4258"/>
</dbReference>
<sequence>MFNSITSLPPPLFPLSLTNHAAIRMQQRGISRAALQAVLDFGRRIHAKGLTFYVVGRKEVALYADRGVNLANFEGLQVLVAADGAVVTTYRSRDLHAIKVQARGRPSKQHH</sequence>
<accession>A1VV59</accession>
<dbReference type="EMBL" id="CP000530">
    <property type="protein sequence ID" value="ABM39537.1"/>
    <property type="molecule type" value="Genomic_DNA"/>
</dbReference>
<proteinExistence type="predicted"/>
<keyword evidence="2" id="KW-1185">Reference proteome</keyword>
<geneLocation type="plasmid" evidence="1 2">
    <name>pPNAP01</name>
</geneLocation>
<dbReference type="RefSeq" id="WP_011797910.1">
    <property type="nucleotide sequence ID" value="NC_008757.1"/>
</dbReference>
<reference evidence="2" key="1">
    <citation type="journal article" date="2009" name="Environ. Microbiol.">
        <title>The genome of Polaromonas naphthalenivorans strain CJ2, isolated from coal tar-contaminated sediment, reveals physiological and metabolic versatility and evolution through extensive horizontal gene transfer.</title>
        <authorList>
            <person name="Yagi J.M."/>
            <person name="Sims D."/>
            <person name="Brettin T."/>
            <person name="Bruce D."/>
            <person name="Madsen E.L."/>
        </authorList>
    </citation>
    <scope>NUCLEOTIDE SEQUENCE [LARGE SCALE GENOMIC DNA]</scope>
    <source>
        <strain evidence="2">CJ2</strain>
        <plasmid evidence="2">Plasmid pPNAP01</plasmid>
    </source>
</reference>
<dbReference type="HOGENOM" id="CLU_172535_0_0_4"/>
<keyword evidence="1" id="KW-0614">Plasmid</keyword>
<gene>
    <name evidence="1" type="ordered locus">Pnap_4254</name>
</gene>
<organism evidence="1 2">
    <name type="scientific">Polaromonas naphthalenivorans (strain CJ2)</name>
    <dbReference type="NCBI Taxonomy" id="365044"/>
    <lineage>
        <taxon>Bacteria</taxon>
        <taxon>Pseudomonadati</taxon>
        <taxon>Pseudomonadota</taxon>
        <taxon>Betaproteobacteria</taxon>
        <taxon>Burkholderiales</taxon>
        <taxon>Comamonadaceae</taxon>
        <taxon>Polaromonas</taxon>
    </lineage>
</organism>
<name>A1VV59_POLNA</name>